<dbReference type="KEGG" id="dvn:HQ394_08810"/>
<keyword evidence="3" id="KW-1185">Reference proteome</keyword>
<protein>
    <submittedName>
        <fullName evidence="2">Transporter</fullName>
    </submittedName>
</protein>
<feature type="signal peptide" evidence="1">
    <location>
        <begin position="1"/>
        <end position="21"/>
    </location>
</feature>
<dbReference type="Proteomes" id="UP000516369">
    <property type="component" value="Chromosome"/>
</dbReference>
<organism evidence="2 3">
    <name type="scientific">Defluviicoccus vanus</name>
    <dbReference type="NCBI Taxonomy" id="111831"/>
    <lineage>
        <taxon>Bacteria</taxon>
        <taxon>Pseudomonadati</taxon>
        <taxon>Pseudomonadota</taxon>
        <taxon>Alphaproteobacteria</taxon>
        <taxon>Rhodospirillales</taxon>
        <taxon>Rhodospirillaceae</taxon>
        <taxon>Defluviicoccus</taxon>
    </lineage>
</organism>
<evidence type="ECO:0000313" key="2">
    <source>
        <dbReference type="EMBL" id="QNT69400.1"/>
    </source>
</evidence>
<dbReference type="EMBL" id="CP053923">
    <property type="protein sequence ID" value="QNT69400.1"/>
    <property type="molecule type" value="Genomic_DNA"/>
</dbReference>
<accession>A0A7H1N114</accession>
<dbReference type="AlphaFoldDB" id="A0A7H1N114"/>
<sequence length="299" mass="32728">MSNNRLSIVATAFAVGLGALAGLPPTAAALDVDPGDYAAAAPGTNLALGYALFGWNNSFKTKTGDRISNSSLNTQIGILRLVHYTDLLGITADPQIFITFGALNNGKLGGENLDSSFGLGDTIIASTFWFINQPDEKRWLGFTPFFFFPTGKYQDGKPLNVGENRFKQVLQVGFVQGFAEKWTTDLIADTTFYEDNDDYGERGKQTLSQDNSYQLQAWLRYAITPNWQVGGGYSGTYGGVTEVNGDSNGGATRVQQLRLITQYFPEPSLQLQAGVTTDVWAQGQFKEVFGLRFRIMKVF</sequence>
<feature type="chain" id="PRO_5028823713" evidence="1">
    <location>
        <begin position="22"/>
        <end position="299"/>
    </location>
</feature>
<reference evidence="2 3" key="1">
    <citation type="submission" date="2020-05" db="EMBL/GenBank/DDBJ databases">
        <title>Complete closed genome sequence of Defluviicoccus vanus.</title>
        <authorList>
            <person name="Bessarab I."/>
            <person name="Arumugam K."/>
            <person name="Maszenan A.M."/>
            <person name="Seviour R.J."/>
            <person name="Williams R.B."/>
        </authorList>
    </citation>
    <scope>NUCLEOTIDE SEQUENCE [LARGE SCALE GENOMIC DNA]</scope>
    <source>
        <strain evidence="2 3">Ben 114</strain>
    </source>
</reference>
<keyword evidence="1" id="KW-0732">Signal</keyword>
<name>A0A7H1N114_9PROT</name>
<gene>
    <name evidence="2" type="ORF">HQ394_08810</name>
</gene>
<dbReference type="Pfam" id="PF13557">
    <property type="entry name" value="Phenol_MetA_deg"/>
    <property type="match status" value="1"/>
</dbReference>
<dbReference type="RefSeq" id="WP_190262905.1">
    <property type="nucleotide sequence ID" value="NZ_CP053923.1"/>
</dbReference>
<dbReference type="InterPro" id="IPR025737">
    <property type="entry name" value="FApF"/>
</dbReference>
<evidence type="ECO:0000256" key="1">
    <source>
        <dbReference type="SAM" id="SignalP"/>
    </source>
</evidence>
<proteinExistence type="predicted"/>
<evidence type="ECO:0000313" key="3">
    <source>
        <dbReference type="Proteomes" id="UP000516369"/>
    </source>
</evidence>